<dbReference type="GeneID" id="113723927"/>
<reference evidence="2" key="1">
    <citation type="submission" date="2025-08" db="UniProtKB">
        <authorList>
            <consortium name="RefSeq"/>
        </authorList>
    </citation>
    <scope>IDENTIFICATION</scope>
    <source>
        <tissue evidence="2">Leaves</tissue>
    </source>
</reference>
<dbReference type="PANTHER" id="PTHR31060">
    <property type="entry name" value="OSJNBA0011J08.25 PROTEIN-RELATED"/>
    <property type="match status" value="1"/>
</dbReference>
<dbReference type="InterPro" id="IPR038920">
    <property type="entry name" value="At3g05675-like"/>
</dbReference>
<evidence type="ECO:0000313" key="2">
    <source>
        <dbReference type="RefSeq" id="XP_071932861.1"/>
    </source>
</evidence>
<protein>
    <submittedName>
        <fullName evidence="2">BTB/POZ domain-containing protein At3g05675-like</fullName>
    </submittedName>
</protein>
<gene>
    <name evidence="2" type="primary">LOC113723927</name>
</gene>
<dbReference type="Proteomes" id="UP001652660">
    <property type="component" value="Chromosome 2c"/>
</dbReference>
<organism evidence="1 2">
    <name type="scientific">Coffea arabica</name>
    <name type="common">Arabian coffee</name>
    <dbReference type="NCBI Taxonomy" id="13443"/>
    <lineage>
        <taxon>Eukaryota</taxon>
        <taxon>Viridiplantae</taxon>
        <taxon>Streptophyta</taxon>
        <taxon>Embryophyta</taxon>
        <taxon>Tracheophyta</taxon>
        <taxon>Spermatophyta</taxon>
        <taxon>Magnoliopsida</taxon>
        <taxon>eudicotyledons</taxon>
        <taxon>Gunneridae</taxon>
        <taxon>Pentapetalae</taxon>
        <taxon>asterids</taxon>
        <taxon>lamiids</taxon>
        <taxon>Gentianales</taxon>
        <taxon>Rubiaceae</taxon>
        <taxon>Ixoroideae</taxon>
        <taxon>Gardenieae complex</taxon>
        <taxon>Bertiereae - Coffeeae clade</taxon>
        <taxon>Coffeeae</taxon>
        <taxon>Coffea</taxon>
    </lineage>
</organism>
<evidence type="ECO:0000313" key="1">
    <source>
        <dbReference type="Proteomes" id="UP001652660"/>
    </source>
</evidence>
<sequence>MDLMKDFVGNCVDISDNILVVLEGCVYGGKLSQLCTVGRTNGIRTAHEHGPEATVVENKKFDSAFWGLKVKLIEVTAKVLKVVGYGNVILLAQCRVYLLKTRLPYTRKIKPLLDSMADKETEFPFKLDEHLCQSIERAMVSLILALPSSDQADILVNWMSSVQLRYPNLSEAFEVWCCRTKSAKRRLVEGLNNVGNTAVCL</sequence>
<name>A0ABM4WM61_COFAR</name>
<dbReference type="PANTHER" id="PTHR31060:SF7">
    <property type="entry name" value="OS06G0129200 PROTEIN"/>
    <property type="match status" value="1"/>
</dbReference>
<accession>A0ABM4WM61</accession>
<dbReference type="RefSeq" id="XP_071932861.1">
    <property type="nucleotide sequence ID" value="XM_072076760.1"/>
</dbReference>
<keyword evidence="1" id="KW-1185">Reference proteome</keyword>
<proteinExistence type="predicted"/>